<keyword evidence="4" id="KW-0719">Serine esterase</keyword>
<evidence type="ECO:0000259" key="10">
    <source>
        <dbReference type="Pfam" id="PF02230"/>
    </source>
</evidence>
<evidence type="ECO:0000256" key="6">
    <source>
        <dbReference type="ARBA" id="ARBA00022832"/>
    </source>
</evidence>
<dbReference type="InterPro" id="IPR029058">
    <property type="entry name" value="AB_hydrolase_fold"/>
</dbReference>
<keyword evidence="6" id="KW-0443">Lipid metabolism</keyword>
<evidence type="ECO:0000256" key="4">
    <source>
        <dbReference type="ARBA" id="ARBA00022487"/>
    </source>
</evidence>
<name>A0AAV9U137_9PEZI</name>
<dbReference type="EMBL" id="JAVHNS010000016">
    <property type="protein sequence ID" value="KAK6333682.1"/>
    <property type="molecule type" value="Genomic_DNA"/>
</dbReference>
<dbReference type="GO" id="GO:0052689">
    <property type="term" value="F:carboxylic ester hydrolase activity"/>
    <property type="evidence" value="ECO:0007669"/>
    <property type="project" value="UniProtKB-KW"/>
</dbReference>
<comment type="function">
    <text evidence="7">Hydrolyzes fatty acids from S-acylated cysteine residues in proteins with a strong preference for palmitoylated G-alpha proteins over other acyl substrates. Mediates the deacylation of G-alpha proteins such as GPA1 in vivo, but has weak or no activity toward palmitoylated Ras proteins. Has weak lysophospholipase activity in vitro; however such activity may not exist in vivo.</text>
</comment>
<dbReference type="GO" id="GO:0006631">
    <property type="term" value="P:fatty acid metabolic process"/>
    <property type="evidence" value="ECO:0007669"/>
    <property type="project" value="UniProtKB-KW"/>
</dbReference>
<dbReference type="Proteomes" id="UP001373714">
    <property type="component" value="Unassembled WGS sequence"/>
</dbReference>
<evidence type="ECO:0000313" key="12">
    <source>
        <dbReference type="Proteomes" id="UP001373714"/>
    </source>
</evidence>
<reference evidence="11 12" key="1">
    <citation type="submission" date="2019-10" db="EMBL/GenBank/DDBJ databases">
        <authorList>
            <person name="Palmer J.M."/>
        </authorList>
    </citation>
    <scope>NUCLEOTIDE SEQUENCE [LARGE SCALE GENOMIC DNA]</scope>
    <source>
        <strain evidence="11 12">TWF730</strain>
    </source>
</reference>
<dbReference type="PANTHER" id="PTHR10655">
    <property type="entry name" value="LYSOPHOSPHOLIPASE-RELATED"/>
    <property type="match status" value="1"/>
</dbReference>
<evidence type="ECO:0000256" key="5">
    <source>
        <dbReference type="ARBA" id="ARBA00022801"/>
    </source>
</evidence>
<dbReference type="SUPFAM" id="SSF53474">
    <property type="entry name" value="alpha/beta-Hydrolases"/>
    <property type="match status" value="1"/>
</dbReference>
<evidence type="ECO:0000313" key="11">
    <source>
        <dbReference type="EMBL" id="KAK6333682.1"/>
    </source>
</evidence>
<gene>
    <name evidence="11" type="ORF">TWF730_003866</name>
</gene>
<evidence type="ECO:0000256" key="2">
    <source>
        <dbReference type="ARBA" id="ARBA00012423"/>
    </source>
</evidence>
<sequence>MAEHEPLRIFEAMTPPHQSTVIFLHGRGDTGSNVAPFLLYTPINSEHSEASRRNSEITFRHLLPHTKFVFPTALKRRIGKLPQGGFNQWFDMDSLIITDYYDDGQIEGVKESTDYIHQLIQAEVDSGIPPEQIVLMGISQGCATGAAAMMRYPGKLGGFVGMSGWLPFITESENILRDGGDSKTLLQHFENKLGNNREVTEESAGQTLKTPIFIGHGTADTKIVPRCGERLRHVLKGAGFEEVVWATYMVGHWWCDEELIHIAVWLKLKGFSVNKIETFIGDTVGSLGSQGVSYTTN</sequence>
<proteinExistence type="inferred from homology"/>
<comment type="caution">
    <text evidence="11">The sequence shown here is derived from an EMBL/GenBank/DDBJ whole genome shotgun (WGS) entry which is preliminary data.</text>
</comment>
<evidence type="ECO:0000256" key="1">
    <source>
        <dbReference type="ARBA" id="ARBA00006499"/>
    </source>
</evidence>
<evidence type="ECO:0000256" key="9">
    <source>
        <dbReference type="ARBA" id="ARBA00047337"/>
    </source>
</evidence>
<dbReference type="PANTHER" id="PTHR10655:SF17">
    <property type="entry name" value="LYSOPHOSPHOLIPASE-LIKE PROTEIN 1"/>
    <property type="match status" value="1"/>
</dbReference>
<keyword evidence="5" id="KW-0378">Hydrolase</keyword>
<keyword evidence="12" id="KW-1185">Reference proteome</keyword>
<accession>A0AAV9U137</accession>
<dbReference type="Gene3D" id="3.40.50.1820">
    <property type="entry name" value="alpha/beta hydrolase"/>
    <property type="match status" value="1"/>
</dbReference>
<keyword evidence="6" id="KW-0276">Fatty acid metabolism</keyword>
<protein>
    <recommendedName>
        <fullName evidence="3">Acyl-protein thioesterase 1</fullName>
        <ecNumber evidence="2">3.1.2.22</ecNumber>
    </recommendedName>
    <alternativeName>
        <fullName evidence="8">Palmitoyl-protein hydrolase</fullName>
    </alternativeName>
</protein>
<dbReference type="Pfam" id="PF02230">
    <property type="entry name" value="Abhydrolase_2"/>
    <property type="match status" value="1"/>
</dbReference>
<dbReference type="EC" id="3.1.2.22" evidence="2"/>
<evidence type="ECO:0000256" key="3">
    <source>
        <dbReference type="ARBA" id="ARBA00014923"/>
    </source>
</evidence>
<dbReference type="GO" id="GO:0005737">
    <property type="term" value="C:cytoplasm"/>
    <property type="evidence" value="ECO:0007669"/>
    <property type="project" value="TreeGrafter"/>
</dbReference>
<feature type="domain" description="Phospholipase/carboxylesterase/thioesterase" evidence="10">
    <location>
        <begin position="14"/>
        <end position="174"/>
    </location>
</feature>
<comment type="similarity">
    <text evidence="1">Belongs to the AB hydrolase superfamily. AB hydrolase 2 family.</text>
</comment>
<comment type="catalytic activity">
    <reaction evidence="9">
        <text>S-hexadecanoyl-L-cysteinyl-[protein] + H2O = L-cysteinyl-[protein] + hexadecanoate + H(+)</text>
        <dbReference type="Rhea" id="RHEA:19233"/>
        <dbReference type="Rhea" id="RHEA-COMP:10131"/>
        <dbReference type="Rhea" id="RHEA-COMP:11032"/>
        <dbReference type="ChEBI" id="CHEBI:7896"/>
        <dbReference type="ChEBI" id="CHEBI:15377"/>
        <dbReference type="ChEBI" id="CHEBI:15378"/>
        <dbReference type="ChEBI" id="CHEBI:29950"/>
        <dbReference type="ChEBI" id="CHEBI:74151"/>
        <dbReference type="EC" id="3.1.2.22"/>
    </reaction>
</comment>
<dbReference type="InterPro" id="IPR050565">
    <property type="entry name" value="LYPA1-2/EST-like"/>
</dbReference>
<dbReference type="InterPro" id="IPR003140">
    <property type="entry name" value="PLipase/COase/thioEstase"/>
</dbReference>
<dbReference type="GO" id="GO:0008474">
    <property type="term" value="F:palmitoyl-(protein) hydrolase activity"/>
    <property type="evidence" value="ECO:0007669"/>
    <property type="project" value="UniProtKB-EC"/>
</dbReference>
<dbReference type="AlphaFoldDB" id="A0AAV9U137"/>
<evidence type="ECO:0000256" key="8">
    <source>
        <dbReference type="ARBA" id="ARBA00031195"/>
    </source>
</evidence>
<organism evidence="11 12">
    <name type="scientific">Orbilia blumenaviensis</name>
    <dbReference type="NCBI Taxonomy" id="1796055"/>
    <lineage>
        <taxon>Eukaryota</taxon>
        <taxon>Fungi</taxon>
        <taxon>Dikarya</taxon>
        <taxon>Ascomycota</taxon>
        <taxon>Pezizomycotina</taxon>
        <taxon>Orbiliomycetes</taxon>
        <taxon>Orbiliales</taxon>
        <taxon>Orbiliaceae</taxon>
        <taxon>Orbilia</taxon>
    </lineage>
</organism>
<evidence type="ECO:0000256" key="7">
    <source>
        <dbReference type="ARBA" id="ARBA00029392"/>
    </source>
</evidence>